<dbReference type="Gene3D" id="3.40.570.10">
    <property type="entry name" value="Extracellular Endonuclease, subunit A"/>
    <property type="match status" value="1"/>
</dbReference>
<dbReference type="GO" id="GO:0046872">
    <property type="term" value="F:metal ion binding"/>
    <property type="evidence" value="ECO:0007669"/>
    <property type="project" value="UniProtKB-KW"/>
</dbReference>
<proteinExistence type="predicted"/>
<dbReference type="InterPro" id="IPR044929">
    <property type="entry name" value="DNA/RNA_non-sp_Endonuclease_sf"/>
</dbReference>
<keyword evidence="7" id="KW-1185">Reference proteome</keyword>
<feature type="domain" description="DNA/RNA non-specific endonuclease/pyrophosphatase/phosphodiesterase" evidence="5">
    <location>
        <begin position="64"/>
        <end position="290"/>
    </location>
</feature>
<evidence type="ECO:0000256" key="1">
    <source>
        <dbReference type="PIRSR" id="PIRSR640255-1"/>
    </source>
</evidence>
<dbReference type="PROSITE" id="PS51257">
    <property type="entry name" value="PROKAR_LIPOPROTEIN"/>
    <property type="match status" value="1"/>
</dbReference>
<reference evidence="6 7" key="1">
    <citation type="submission" date="2020-04" db="EMBL/GenBank/DDBJ databases">
        <title>Chitinophaga sp. G-6-1-13 sp. nov., isolated from soil.</title>
        <authorList>
            <person name="Dahal R.H."/>
            <person name="Chaudhary D.K."/>
        </authorList>
    </citation>
    <scope>NUCLEOTIDE SEQUENCE [LARGE SCALE GENOMIC DNA]</scope>
    <source>
        <strain evidence="6 7">G-6-1-13</strain>
    </source>
</reference>
<evidence type="ECO:0000313" key="7">
    <source>
        <dbReference type="Proteomes" id="UP000583266"/>
    </source>
</evidence>
<dbReference type="Pfam" id="PF01223">
    <property type="entry name" value="Endonuclease_NS"/>
    <property type="match status" value="1"/>
</dbReference>
<dbReference type="SMART" id="SM00477">
    <property type="entry name" value="NUC"/>
    <property type="match status" value="1"/>
</dbReference>
<evidence type="ECO:0000259" key="5">
    <source>
        <dbReference type="SMART" id="SM00892"/>
    </source>
</evidence>
<dbReference type="CDD" id="cd00091">
    <property type="entry name" value="NUC"/>
    <property type="match status" value="1"/>
</dbReference>
<evidence type="ECO:0000259" key="4">
    <source>
        <dbReference type="SMART" id="SM00477"/>
    </source>
</evidence>
<keyword evidence="6" id="KW-0255">Endonuclease</keyword>
<feature type="binding site" evidence="2">
    <location>
        <position position="161"/>
    </location>
    <ligand>
        <name>Mg(2+)</name>
        <dbReference type="ChEBI" id="CHEBI:18420"/>
        <note>catalytic</note>
    </ligand>
</feature>
<dbReference type="InterPro" id="IPR040255">
    <property type="entry name" value="Non-specific_endonuclease"/>
</dbReference>
<keyword evidence="3" id="KW-0732">Signal</keyword>
<dbReference type="InterPro" id="IPR020821">
    <property type="entry name" value="ENPP1-3/EXOG-like_nuc-like"/>
</dbReference>
<sequence>MRINFRLLITYAALLLIVACTKDDIRETAPVQPPAPAADNDHLLLGNPTDAKSNLIFLENFLMNQTYFVEAYSKNAGIPVWVSWHLQSEDCPGTIDRANDFRPDPSLPQGWYQVNAGSYNGSTTGFDRGHNCPSGDRSAAKEANSATFLMTNMIPQAAALNQVPWANMEDFIRQQVKDDKEAFIVMGTYGKGGRGKGQTAFVESLDNGNITVPGQVWKVAVIIPKGANDLARINANATVIAVDMPNDNDLYTGTGKATAWKNYLCTVETLEAKAKAAGIPLNLFRNVPEGIRAQLKKKQYSL</sequence>
<feature type="domain" description="ENPP1-3/EXOG-like endonuclease/phosphodiesterase" evidence="4">
    <location>
        <begin position="65"/>
        <end position="290"/>
    </location>
</feature>
<evidence type="ECO:0000313" key="6">
    <source>
        <dbReference type="EMBL" id="NML40579.1"/>
    </source>
</evidence>
<dbReference type="InterPro" id="IPR001604">
    <property type="entry name" value="Endo_G_ENPP1-like_dom"/>
</dbReference>
<dbReference type="SMART" id="SM00892">
    <property type="entry name" value="Endonuclease_NS"/>
    <property type="match status" value="1"/>
</dbReference>
<name>A0A848GTA7_9BACT</name>
<gene>
    <name evidence="6" type="ORF">HHL17_25510</name>
</gene>
<protein>
    <submittedName>
        <fullName evidence="6">DNA/RNA non-specific endonuclease</fullName>
    </submittedName>
</protein>
<feature type="chain" id="PRO_5032951250" evidence="3">
    <location>
        <begin position="23"/>
        <end position="302"/>
    </location>
</feature>
<keyword evidence="2" id="KW-0479">Metal-binding</keyword>
<evidence type="ECO:0000256" key="2">
    <source>
        <dbReference type="PIRSR" id="PIRSR640255-2"/>
    </source>
</evidence>
<dbReference type="AlphaFoldDB" id="A0A848GTA7"/>
<organism evidence="6 7">
    <name type="scientific">Chitinophaga fulva</name>
    <dbReference type="NCBI Taxonomy" id="2728842"/>
    <lineage>
        <taxon>Bacteria</taxon>
        <taxon>Pseudomonadati</taxon>
        <taxon>Bacteroidota</taxon>
        <taxon>Chitinophagia</taxon>
        <taxon>Chitinophagales</taxon>
        <taxon>Chitinophagaceae</taxon>
        <taxon>Chitinophaga</taxon>
    </lineage>
</organism>
<accession>A0A848GTA7</accession>
<evidence type="ECO:0000256" key="3">
    <source>
        <dbReference type="SAM" id="SignalP"/>
    </source>
</evidence>
<dbReference type="PANTHER" id="PTHR13966:SF5">
    <property type="entry name" value="ENDONUCLEASE G, MITOCHONDRIAL"/>
    <property type="match status" value="1"/>
</dbReference>
<keyword evidence="6" id="KW-0540">Nuclease</keyword>
<keyword evidence="6" id="KW-0378">Hydrolase</keyword>
<dbReference type="GO" id="GO:0004519">
    <property type="term" value="F:endonuclease activity"/>
    <property type="evidence" value="ECO:0007669"/>
    <property type="project" value="UniProtKB-KW"/>
</dbReference>
<dbReference type="GO" id="GO:0003676">
    <property type="term" value="F:nucleic acid binding"/>
    <property type="evidence" value="ECO:0007669"/>
    <property type="project" value="InterPro"/>
</dbReference>
<feature type="signal peptide" evidence="3">
    <location>
        <begin position="1"/>
        <end position="22"/>
    </location>
</feature>
<feature type="active site" description="Proton acceptor" evidence="1">
    <location>
        <position position="130"/>
    </location>
</feature>
<dbReference type="EMBL" id="JABBGC010000003">
    <property type="protein sequence ID" value="NML40579.1"/>
    <property type="molecule type" value="Genomic_DNA"/>
</dbReference>
<dbReference type="Proteomes" id="UP000583266">
    <property type="component" value="Unassembled WGS sequence"/>
</dbReference>
<comment type="caution">
    <text evidence="6">The sequence shown here is derived from an EMBL/GenBank/DDBJ whole genome shotgun (WGS) entry which is preliminary data.</text>
</comment>
<dbReference type="GO" id="GO:0016787">
    <property type="term" value="F:hydrolase activity"/>
    <property type="evidence" value="ECO:0007669"/>
    <property type="project" value="InterPro"/>
</dbReference>
<dbReference type="RefSeq" id="WP_169227671.1">
    <property type="nucleotide sequence ID" value="NZ_JABBGC010000003.1"/>
</dbReference>
<dbReference type="SUPFAM" id="SSF54060">
    <property type="entry name" value="His-Me finger endonucleases"/>
    <property type="match status" value="1"/>
</dbReference>
<dbReference type="InterPro" id="IPR044925">
    <property type="entry name" value="His-Me_finger_sf"/>
</dbReference>
<dbReference type="PANTHER" id="PTHR13966">
    <property type="entry name" value="ENDONUCLEASE RELATED"/>
    <property type="match status" value="1"/>
</dbReference>